<comment type="caution">
    <text evidence="5">The sequence shown here is derived from an EMBL/GenBank/DDBJ whole genome shotgun (WGS) entry which is preliminary data.</text>
</comment>
<dbReference type="EMBL" id="MNZT01000010">
    <property type="protein sequence ID" value="OIP99729.1"/>
    <property type="molecule type" value="Genomic_DNA"/>
</dbReference>
<dbReference type="AlphaFoldDB" id="A0A1J5IRE9"/>
<comment type="similarity">
    <text evidence="1 4">Belongs to the bacterial histone-like protein family.</text>
</comment>
<dbReference type="Proteomes" id="UP000183245">
    <property type="component" value="Unassembled WGS sequence"/>
</dbReference>
<dbReference type="Pfam" id="PF00216">
    <property type="entry name" value="Bac_DNA_binding"/>
    <property type="match status" value="1"/>
</dbReference>
<keyword evidence="2" id="KW-0226">DNA condensation</keyword>
<dbReference type="PRINTS" id="PR01727">
    <property type="entry name" value="DNABINDINGHU"/>
</dbReference>
<dbReference type="GO" id="GO:0006270">
    <property type="term" value="P:DNA replication initiation"/>
    <property type="evidence" value="ECO:0007669"/>
    <property type="project" value="UniProtKB-ARBA"/>
</dbReference>
<evidence type="ECO:0000313" key="6">
    <source>
        <dbReference type="Proteomes" id="UP000183245"/>
    </source>
</evidence>
<dbReference type="GO" id="GO:0003677">
    <property type="term" value="F:DNA binding"/>
    <property type="evidence" value="ECO:0007669"/>
    <property type="project" value="UniProtKB-KW"/>
</dbReference>
<dbReference type="GO" id="GO:0030527">
    <property type="term" value="F:structural constituent of chromatin"/>
    <property type="evidence" value="ECO:0007669"/>
    <property type="project" value="InterPro"/>
</dbReference>
<proteinExistence type="inferred from homology"/>
<dbReference type="SMART" id="SM00411">
    <property type="entry name" value="BHL"/>
    <property type="match status" value="1"/>
</dbReference>
<evidence type="ECO:0000256" key="3">
    <source>
        <dbReference type="ARBA" id="ARBA00023125"/>
    </source>
</evidence>
<accession>A0A1J5IRE9</accession>
<organism evidence="5 6">
    <name type="scientific">Candidatus Wirthbacteria bacterium CG2_30_54_11</name>
    <dbReference type="NCBI Taxonomy" id="1817892"/>
    <lineage>
        <taxon>Bacteria</taxon>
        <taxon>Candidatus Wirthbacteria</taxon>
    </lineage>
</organism>
<name>A0A1J5IRE9_9BACT</name>
<dbReference type="GO" id="GO:0010467">
    <property type="term" value="P:gene expression"/>
    <property type="evidence" value="ECO:0007669"/>
    <property type="project" value="UniProtKB-ARBA"/>
</dbReference>
<dbReference type="GO" id="GO:0030261">
    <property type="term" value="P:chromosome condensation"/>
    <property type="evidence" value="ECO:0007669"/>
    <property type="project" value="UniProtKB-KW"/>
</dbReference>
<gene>
    <name evidence="5" type="ORF">AUK40_00535</name>
</gene>
<sequence length="90" mass="9434">MNKTELIDYIASEAKITKKAAGDALAAVIKGVTVSLKKGKKVQVTGFGTFVVRSRKARTGRNPRTGATIKIGASKVPAFVAGKGFKEAVK</sequence>
<dbReference type="SUPFAM" id="SSF47729">
    <property type="entry name" value="IHF-like DNA-binding proteins"/>
    <property type="match status" value="1"/>
</dbReference>
<dbReference type="PROSITE" id="PS00045">
    <property type="entry name" value="HISTONE_LIKE"/>
    <property type="match status" value="1"/>
</dbReference>
<evidence type="ECO:0000256" key="1">
    <source>
        <dbReference type="ARBA" id="ARBA00010529"/>
    </source>
</evidence>
<dbReference type="InterPro" id="IPR020816">
    <property type="entry name" value="Histone-like_DNA-bd_CS"/>
</dbReference>
<dbReference type="CDD" id="cd13831">
    <property type="entry name" value="HU"/>
    <property type="match status" value="1"/>
</dbReference>
<dbReference type="FunFam" id="4.10.520.10:FF:000001">
    <property type="entry name" value="DNA-binding protein HU"/>
    <property type="match status" value="1"/>
</dbReference>
<evidence type="ECO:0000313" key="5">
    <source>
        <dbReference type="EMBL" id="OIP99729.1"/>
    </source>
</evidence>
<dbReference type="GO" id="GO:0042802">
    <property type="term" value="F:identical protein binding"/>
    <property type="evidence" value="ECO:0007669"/>
    <property type="project" value="UniProtKB-ARBA"/>
</dbReference>
<dbReference type="GO" id="GO:1990178">
    <property type="term" value="C:HU-DNA complex"/>
    <property type="evidence" value="ECO:0007669"/>
    <property type="project" value="UniProtKB-ARBA"/>
</dbReference>
<reference evidence="5 6" key="1">
    <citation type="journal article" date="2016" name="Environ. Microbiol.">
        <title>Genomic resolution of a cold subsurface aquifer community provides metabolic insights for novel microbes adapted to high CO concentrations.</title>
        <authorList>
            <person name="Probst A.J."/>
            <person name="Castelle C.J."/>
            <person name="Singh A."/>
            <person name="Brown C.T."/>
            <person name="Anantharaman K."/>
            <person name="Sharon I."/>
            <person name="Hug L.A."/>
            <person name="Burstein D."/>
            <person name="Emerson J.B."/>
            <person name="Thomas B.C."/>
            <person name="Banfield J.F."/>
        </authorList>
    </citation>
    <scope>NUCLEOTIDE SEQUENCE [LARGE SCALE GENOMIC DNA]</scope>
    <source>
        <strain evidence="5">CG2_30_54_11</strain>
    </source>
</reference>
<dbReference type="PANTHER" id="PTHR33175:SF3">
    <property type="entry name" value="DNA-BINDING PROTEIN HU-BETA"/>
    <property type="match status" value="1"/>
</dbReference>
<dbReference type="STRING" id="1817892.AUK40_00535"/>
<evidence type="ECO:0000256" key="2">
    <source>
        <dbReference type="ARBA" id="ARBA00023067"/>
    </source>
</evidence>
<dbReference type="Gene3D" id="4.10.520.10">
    <property type="entry name" value="IHF-like DNA-binding proteins"/>
    <property type="match status" value="1"/>
</dbReference>
<dbReference type="GO" id="GO:0005829">
    <property type="term" value="C:cytosol"/>
    <property type="evidence" value="ECO:0007669"/>
    <property type="project" value="TreeGrafter"/>
</dbReference>
<dbReference type="PANTHER" id="PTHR33175">
    <property type="entry name" value="DNA-BINDING PROTEIN HU"/>
    <property type="match status" value="1"/>
</dbReference>
<keyword evidence="3 5" id="KW-0238">DNA-binding</keyword>
<evidence type="ECO:0000256" key="4">
    <source>
        <dbReference type="RuleBase" id="RU003939"/>
    </source>
</evidence>
<dbReference type="GO" id="GO:1990103">
    <property type="term" value="C:DnaA-HU complex"/>
    <property type="evidence" value="ECO:0007669"/>
    <property type="project" value="UniProtKB-ARBA"/>
</dbReference>
<dbReference type="InterPro" id="IPR000119">
    <property type="entry name" value="Hist_DNA-bd"/>
</dbReference>
<protein>
    <submittedName>
        <fullName evidence="5">DNA-binding protein</fullName>
    </submittedName>
</protein>
<dbReference type="InterPro" id="IPR010992">
    <property type="entry name" value="IHF-like_DNA-bd_dom_sf"/>
</dbReference>